<evidence type="ECO:0000256" key="3">
    <source>
        <dbReference type="ARBA" id="ARBA00023015"/>
    </source>
</evidence>
<name>W6M670_9GAMM</name>
<dbReference type="PANTHER" id="PTHR32071">
    <property type="entry name" value="TRANSCRIPTIONAL REGULATORY PROTEIN"/>
    <property type="match status" value="1"/>
</dbReference>
<dbReference type="CDD" id="cd00009">
    <property type="entry name" value="AAA"/>
    <property type="match status" value="1"/>
</dbReference>
<dbReference type="GO" id="GO:0000160">
    <property type="term" value="P:phosphorelay signal transduction system"/>
    <property type="evidence" value="ECO:0007669"/>
    <property type="project" value="InterPro"/>
</dbReference>
<sequence length="470" mass="53659">MSRHNLLLVDDEKEILQTLTLTFKNEYEIFTARSGLEALDILEKKDIALIVSDQRMPDMTGVELLQKAITINPDTIRIILTGYTDTAALIEAINKGHIYQYVTKPWDRQDLKVLVKRALENYELIRENQRLVKELQAANDRLHDENTLIRKALKSEMQADDIIGQSPAMQHVFELVAKVIDTSVAVLLTGETGTGKTLLARYIHYHGPRKDKLFVEQNCGALTESLLESELFGHKRGAFTGAVKDHKGLFEAADGGTVFLDEISEMSPLLQVKLLQVLQEGRFRRVGDTAYREVDVRIISATNKNLDIEIQNNRFRSDLYYRINVFPIHVPPLRERLEDIPLLAEHCLKKHSRRFLSSVNRFSQEALAELCHYHFPGNVRELENLIERAVLLNAKSSAIEIGNWLPQPSFNPVPGTRMEHIERAEIIRLLECHNGKTSLVARDMGMSRTTLWRRLKYYGLQAGDEPSMAE</sequence>
<dbReference type="SUPFAM" id="SSF52172">
    <property type="entry name" value="CheY-like"/>
    <property type="match status" value="1"/>
</dbReference>
<keyword evidence="7" id="KW-0175">Coiled coil</keyword>
<evidence type="ECO:0000259" key="9">
    <source>
        <dbReference type="PROSITE" id="PS50110"/>
    </source>
</evidence>
<evidence type="ECO:0000256" key="5">
    <source>
        <dbReference type="ARBA" id="ARBA00023163"/>
    </source>
</evidence>
<dbReference type="Gene3D" id="1.10.10.60">
    <property type="entry name" value="Homeodomain-like"/>
    <property type="match status" value="1"/>
</dbReference>
<proteinExistence type="predicted"/>
<dbReference type="InterPro" id="IPR025944">
    <property type="entry name" value="Sigma_54_int_dom_CS"/>
</dbReference>
<dbReference type="InterPro" id="IPR002078">
    <property type="entry name" value="Sigma_54_int"/>
</dbReference>
<evidence type="ECO:0000256" key="6">
    <source>
        <dbReference type="PROSITE-ProRule" id="PRU00169"/>
    </source>
</evidence>
<dbReference type="GO" id="GO:0005524">
    <property type="term" value="F:ATP binding"/>
    <property type="evidence" value="ECO:0007669"/>
    <property type="project" value="UniProtKB-KW"/>
</dbReference>
<keyword evidence="1" id="KW-0547">Nucleotide-binding</keyword>
<evidence type="ECO:0000313" key="11">
    <source>
        <dbReference type="Proteomes" id="UP000035760"/>
    </source>
</evidence>
<evidence type="ECO:0000313" key="10">
    <source>
        <dbReference type="EMBL" id="CDI03172.1"/>
    </source>
</evidence>
<organism evidence="10 11">
    <name type="scientific">Candidatus Competibacter denitrificans Run_A_D11</name>
    <dbReference type="NCBI Taxonomy" id="1400863"/>
    <lineage>
        <taxon>Bacteria</taxon>
        <taxon>Pseudomonadati</taxon>
        <taxon>Pseudomonadota</taxon>
        <taxon>Gammaproteobacteria</taxon>
        <taxon>Candidatus Competibacteraceae</taxon>
        <taxon>Candidatus Competibacter</taxon>
    </lineage>
</organism>
<dbReference type="EMBL" id="CBTJ020000051">
    <property type="protein sequence ID" value="CDI03172.1"/>
    <property type="molecule type" value="Genomic_DNA"/>
</dbReference>
<dbReference type="Pfam" id="PF00158">
    <property type="entry name" value="Sigma54_activat"/>
    <property type="match status" value="1"/>
</dbReference>
<dbReference type="RefSeq" id="WP_048673719.1">
    <property type="nucleotide sequence ID" value="NZ_CBTJ020000051.1"/>
</dbReference>
<evidence type="ECO:0000256" key="7">
    <source>
        <dbReference type="SAM" id="Coils"/>
    </source>
</evidence>
<reference evidence="10" key="2">
    <citation type="submission" date="2014-03" db="EMBL/GenBank/DDBJ databases">
        <title>Candidatus Competibacter-lineage genomes retrieved from metagenomes reveal functional metabolic diversity.</title>
        <authorList>
            <person name="McIlroy S.J."/>
            <person name="Albertsen M."/>
            <person name="Andresen E.K."/>
            <person name="Saunders A.M."/>
            <person name="Kristiansen R."/>
            <person name="Stokholm-Bjerregaard M."/>
            <person name="Nielsen K.L."/>
            <person name="Nielsen P.H."/>
        </authorList>
    </citation>
    <scope>NUCLEOTIDE SEQUENCE</scope>
    <source>
        <strain evidence="10">Run_A_D11</strain>
    </source>
</reference>
<protein>
    <submittedName>
        <fullName evidence="10">Two component sigma-54-dependent hydrogenase transcriptional regulator, Fis family</fullName>
    </submittedName>
</protein>
<dbReference type="InterPro" id="IPR003593">
    <property type="entry name" value="AAA+_ATPase"/>
</dbReference>
<dbReference type="FunFam" id="3.40.50.300:FF:000006">
    <property type="entry name" value="DNA-binding transcriptional regulator NtrC"/>
    <property type="match status" value="1"/>
</dbReference>
<feature type="modified residue" description="4-aspartylphosphate" evidence="6">
    <location>
        <position position="53"/>
    </location>
</feature>
<dbReference type="InterPro" id="IPR027417">
    <property type="entry name" value="P-loop_NTPase"/>
</dbReference>
<feature type="domain" description="Sigma-54 factor interaction" evidence="8">
    <location>
        <begin position="162"/>
        <end position="391"/>
    </location>
</feature>
<dbReference type="SUPFAM" id="SSF46689">
    <property type="entry name" value="Homeodomain-like"/>
    <property type="match status" value="1"/>
</dbReference>
<dbReference type="Gene3D" id="3.40.50.300">
    <property type="entry name" value="P-loop containing nucleotide triphosphate hydrolases"/>
    <property type="match status" value="1"/>
</dbReference>
<evidence type="ECO:0000256" key="1">
    <source>
        <dbReference type="ARBA" id="ARBA00022741"/>
    </source>
</evidence>
<evidence type="ECO:0000259" key="8">
    <source>
        <dbReference type="PROSITE" id="PS50045"/>
    </source>
</evidence>
<dbReference type="InterPro" id="IPR025662">
    <property type="entry name" value="Sigma_54_int_dom_ATP-bd_1"/>
</dbReference>
<dbReference type="SMART" id="SM00448">
    <property type="entry name" value="REC"/>
    <property type="match status" value="1"/>
</dbReference>
<dbReference type="Gene3D" id="1.10.8.60">
    <property type="match status" value="1"/>
</dbReference>
<evidence type="ECO:0000256" key="4">
    <source>
        <dbReference type="ARBA" id="ARBA00023125"/>
    </source>
</evidence>
<dbReference type="PROSITE" id="PS00688">
    <property type="entry name" value="SIGMA54_INTERACT_3"/>
    <property type="match status" value="1"/>
</dbReference>
<keyword evidence="5" id="KW-0804">Transcription</keyword>
<keyword evidence="3" id="KW-0805">Transcription regulation</keyword>
<dbReference type="PROSITE" id="PS50045">
    <property type="entry name" value="SIGMA54_INTERACT_4"/>
    <property type="match status" value="1"/>
</dbReference>
<keyword evidence="4" id="KW-0238">DNA-binding</keyword>
<keyword evidence="6" id="KW-0597">Phosphoprotein</keyword>
<dbReference type="Pfam" id="PF25601">
    <property type="entry name" value="AAA_lid_14"/>
    <property type="match status" value="1"/>
</dbReference>
<dbReference type="PANTHER" id="PTHR32071:SF117">
    <property type="entry name" value="PTS-DEPENDENT DIHYDROXYACETONE KINASE OPERON REGULATORY PROTEIN-RELATED"/>
    <property type="match status" value="1"/>
</dbReference>
<reference evidence="10" key="1">
    <citation type="submission" date="2013-07" db="EMBL/GenBank/DDBJ databases">
        <authorList>
            <person name="McIlroy S."/>
        </authorList>
    </citation>
    <scope>NUCLEOTIDE SEQUENCE [LARGE SCALE GENOMIC DNA]</scope>
    <source>
        <strain evidence="10">Run_A_D11</strain>
    </source>
</reference>
<dbReference type="InterPro" id="IPR025943">
    <property type="entry name" value="Sigma_54_int_dom_ATP-bd_2"/>
</dbReference>
<dbReference type="InterPro" id="IPR009057">
    <property type="entry name" value="Homeodomain-like_sf"/>
</dbReference>
<dbReference type="InterPro" id="IPR058031">
    <property type="entry name" value="AAA_lid_NorR"/>
</dbReference>
<dbReference type="PROSITE" id="PS00676">
    <property type="entry name" value="SIGMA54_INTERACT_2"/>
    <property type="match status" value="1"/>
</dbReference>
<dbReference type="GO" id="GO:0043565">
    <property type="term" value="F:sequence-specific DNA binding"/>
    <property type="evidence" value="ECO:0007669"/>
    <property type="project" value="InterPro"/>
</dbReference>
<keyword evidence="2" id="KW-0067">ATP-binding</keyword>
<dbReference type="PROSITE" id="PS00675">
    <property type="entry name" value="SIGMA54_INTERACT_1"/>
    <property type="match status" value="1"/>
</dbReference>
<comment type="caution">
    <text evidence="10">The sequence shown here is derived from an EMBL/GenBank/DDBJ whole genome shotgun (WGS) entry which is preliminary data.</text>
</comment>
<dbReference type="STRING" id="1400863.BN873_430002"/>
<gene>
    <name evidence="10" type="primary">hoxA</name>
    <name evidence="10" type="ORF">BN873_430002</name>
</gene>
<dbReference type="OrthoDB" id="9804019at2"/>
<dbReference type="AlphaFoldDB" id="W6M670"/>
<feature type="coiled-coil region" evidence="7">
    <location>
        <begin position="108"/>
        <end position="148"/>
    </location>
</feature>
<dbReference type="Pfam" id="PF00072">
    <property type="entry name" value="Response_reg"/>
    <property type="match status" value="1"/>
</dbReference>
<dbReference type="InterPro" id="IPR001789">
    <property type="entry name" value="Sig_transdc_resp-reg_receiver"/>
</dbReference>
<dbReference type="Gene3D" id="3.40.50.2300">
    <property type="match status" value="1"/>
</dbReference>
<dbReference type="GO" id="GO:0006355">
    <property type="term" value="P:regulation of DNA-templated transcription"/>
    <property type="evidence" value="ECO:0007669"/>
    <property type="project" value="InterPro"/>
</dbReference>
<dbReference type="PROSITE" id="PS50110">
    <property type="entry name" value="RESPONSE_REGULATORY"/>
    <property type="match status" value="1"/>
</dbReference>
<dbReference type="SMART" id="SM00382">
    <property type="entry name" value="AAA"/>
    <property type="match status" value="1"/>
</dbReference>
<dbReference type="CDD" id="cd17569">
    <property type="entry name" value="REC_HupR-like"/>
    <property type="match status" value="1"/>
</dbReference>
<dbReference type="Pfam" id="PF02954">
    <property type="entry name" value="HTH_8"/>
    <property type="match status" value="1"/>
</dbReference>
<dbReference type="InterPro" id="IPR002197">
    <property type="entry name" value="HTH_Fis"/>
</dbReference>
<accession>W6M670</accession>
<dbReference type="InterPro" id="IPR011006">
    <property type="entry name" value="CheY-like_superfamily"/>
</dbReference>
<keyword evidence="11" id="KW-1185">Reference proteome</keyword>
<dbReference type="Proteomes" id="UP000035760">
    <property type="component" value="Unassembled WGS sequence"/>
</dbReference>
<evidence type="ECO:0000256" key="2">
    <source>
        <dbReference type="ARBA" id="ARBA00022840"/>
    </source>
</evidence>
<feature type="domain" description="Response regulatory" evidence="9">
    <location>
        <begin position="5"/>
        <end position="119"/>
    </location>
</feature>
<dbReference type="SUPFAM" id="SSF52540">
    <property type="entry name" value="P-loop containing nucleoside triphosphate hydrolases"/>
    <property type="match status" value="1"/>
</dbReference>